<evidence type="ECO:0000256" key="9">
    <source>
        <dbReference type="SAM" id="SignalP"/>
    </source>
</evidence>
<protein>
    <submittedName>
        <fullName evidence="12">Uncharacterized protein LOC108567285</fullName>
    </submittedName>
</protein>
<proteinExistence type="inferred from homology"/>
<gene>
    <name evidence="12" type="primary">LOC108567285</name>
</gene>
<evidence type="ECO:0000256" key="8">
    <source>
        <dbReference type="SAM" id="MobiDB-lite"/>
    </source>
</evidence>
<keyword evidence="7" id="KW-0044">Antibiotic</keyword>
<dbReference type="InterPro" id="IPR005521">
    <property type="entry name" value="Attacin_C"/>
</dbReference>
<reference evidence="12" key="1">
    <citation type="submission" date="2025-08" db="UniProtKB">
        <authorList>
            <consortium name="RefSeq"/>
        </authorList>
    </citation>
    <scope>IDENTIFICATION</scope>
    <source>
        <tissue evidence="12">Whole Larva</tissue>
    </source>
</reference>
<organism evidence="11 12">
    <name type="scientific">Nicrophorus vespilloides</name>
    <name type="common">Boreal carrion beetle</name>
    <dbReference type="NCBI Taxonomy" id="110193"/>
    <lineage>
        <taxon>Eukaryota</taxon>
        <taxon>Metazoa</taxon>
        <taxon>Ecdysozoa</taxon>
        <taxon>Arthropoda</taxon>
        <taxon>Hexapoda</taxon>
        <taxon>Insecta</taxon>
        <taxon>Pterygota</taxon>
        <taxon>Neoptera</taxon>
        <taxon>Endopterygota</taxon>
        <taxon>Coleoptera</taxon>
        <taxon>Polyphaga</taxon>
        <taxon>Staphyliniformia</taxon>
        <taxon>Silphidae</taxon>
        <taxon>Nicrophorinae</taxon>
        <taxon>Nicrophorus</taxon>
    </lineage>
</organism>
<dbReference type="RefSeq" id="XP_017783142.1">
    <property type="nucleotide sequence ID" value="XM_017927653.1"/>
</dbReference>
<dbReference type="PROSITE" id="PS51257">
    <property type="entry name" value="PROKAR_LIPOPROTEIN"/>
    <property type="match status" value="1"/>
</dbReference>
<feature type="region of interest" description="Disordered" evidence="8">
    <location>
        <begin position="157"/>
        <end position="182"/>
    </location>
</feature>
<keyword evidence="4" id="KW-0929">Antimicrobial</keyword>
<keyword evidence="6" id="KW-0391">Immunity</keyword>
<evidence type="ECO:0000259" key="10">
    <source>
        <dbReference type="Pfam" id="PF03769"/>
    </source>
</evidence>
<evidence type="ECO:0000256" key="4">
    <source>
        <dbReference type="ARBA" id="ARBA00022529"/>
    </source>
</evidence>
<comment type="subcellular location">
    <subcellularLocation>
        <location evidence="1">Secreted</location>
    </subcellularLocation>
</comment>
<evidence type="ECO:0000256" key="5">
    <source>
        <dbReference type="ARBA" id="ARBA00022588"/>
    </source>
</evidence>
<evidence type="ECO:0000313" key="12">
    <source>
        <dbReference type="RefSeq" id="XP_017783142.1"/>
    </source>
</evidence>
<evidence type="ECO:0000313" key="11">
    <source>
        <dbReference type="Proteomes" id="UP000695000"/>
    </source>
</evidence>
<feature type="signal peptide" evidence="9">
    <location>
        <begin position="1"/>
        <end position="17"/>
    </location>
</feature>
<feature type="chain" id="PRO_5045821958" evidence="9">
    <location>
        <begin position="18"/>
        <end position="225"/>
    </location>
</feature>
<evidence type="ECO:0000256" key="1">
    <source>
        <dbReference type="ARBA" id="ARBA00004613"/>
    </source>
</evidence>
<dbReference type="Proteomes" id="UP000695000">
    <property type="component" value="Unplaced"/>
</dbReference>
<evidence type="ECO:0000256" key="2">
    <source>
        <dbReference type="ARBA" id="ARBA00007550"/>
    </source>
</evidence>
<name>A0ABM1N8J2_NICVS</name>
<evidence type="ECO:0000256" key="3">
    <source>
        <dbReference type="ARBA" id="ARBA00022525"/>
    </source>
</evidence>
<evidence type="ECO:0000256" key="7">
    <source>
        <dbReference type="ARBA" id="ARBA00023022"/>
    </source>
</evidence>
<keyword evidence="3" id="KW-0964">Secreted</keyword>
<sequence length="225" mass="24054">MFKLCILWLALIAGCLTFSDFEGKVQVILDDEGNDFYLVPVDLLYHVRHKRATNVSTGGNANSNWITVSKDIHDTPNHNVQGTLHSQVNDKGKGLTSGTIDYTYKPSDSKFSLTKTNQGVSLGGNHDIINNDNYKLSATAFANKPNGGDWTRGAGVELSHKPSDSSLSFNAQRSPGAKTTFESTGTYNVFRSADGRGTVGLYGNYGGGGGGARSCGGGLKASYRF</sequence>
<keyword evidence="11" id="KW-1185">Reference proteome</keyword>
<comment type="similarity">
    <text evidence="2">Belongs to the attacin/sarcotoxin-2 family.</text>
</comment>
<feature type="domain" description="Attacin C-terminal" evidence="10">
    <location>
        <begin position="120"/>
        <end position="225"/>
    </location>
</feature>
<keyword evidence="5" id="KW-0399">Innate immunity</keyword>
<keyword evidence="9" id="KW-0732">Signal</keyword>
<accession>A0ABM1N8J2</accession>
<feature type="compositionally biased region" description="Polar residues" evidence="8">
    <location>
        <begin position="164"/>
        <end position="173"/>
    </location>
</feature>
<evidence type="ECO:0000256" key="6">
    <source>
        <dbReference type="ARBA" id="ARBA00022859"/>
    </source>
</evidence>
<dbReference type="Pfam" id="PF03769">
    <property type="entry name" value="Attacin_C"/>
    <property type="match status" value="1"/>
</dbReference>
<dbReference type="GeneID" id="108567285"/>